<dbReference type="InterPro" id="IPR036291">
    <property type="entry name" value="NAD(P)-bd_dom_sf"/>
</dbReference>
<dbReference type="InterPro" id="IPR001509">
    <property type="entry name" value="Epimerase_deHydtase"/>
</dbReference>
<dbReference type="Pfam" id="PF01370">
    <property type="entry name" value="Epimerase"/>
    <property type="match status" value="1"/>
</dbReference>
<dbReference type="PANTHER" id="PTHR12126:SF11">
    <property type="entry name" value="NADH DEHYDROGENASE [UBIQUINONE] 1 ALPHA SUBCOMPLEX SUBUNIT 9, MITOCHONDRIAL"/>
    <property type="match status" value="1"/>
</dbReference>
<protein>
    <submittedName>
        <fullName evidence="2">Nucleoside-diphosphate-sugar epimerase</fullName>
    </submittedName>
</protein>
<dbReference type="EMBL" id="SNXY01000006">
    <property type="protein sequence ID" value="TDP86820.1"/>
    <property type="molecule type" value="Genomic_DNA"/>
</dbReference>
<dbReference type="GO" id="GO:0044877">
    <property type="term" value="F:protein-containing complex binding"/>
    <property type="evidence" value="ECO:0007669"/>
    <property type="project" value="TreeGrafter"/>
</dbReference>
<keyword evidence="3" id="KW-1185">Reference proteome</keyword>
<dbReference type="AlphaFoldDB" id="A0A4R6RK06"/>
<evidence type="ECO:0000313" key="2">
    <source>
        <dbReference type="EMBL" id="TDP86820.1"/>
    </source>
</evidence>
<name>A0A4R6RK06_9HYPH</name>
<dbReference type="PANTHER" id="PTHR12126">
    <property type="entry name" value="NADH-UBIQUINONE OXIDOREDUCTASE 39 KDA SUBUNIT-RELATED"/>
    <property type="match status" value="1"/>
</dbReference>
<comment type="caution">
    <text evidence="2">The sequence shown here is derived from an EMBL/GenBank/DDBJ whole genome shotgun (WGS) entry which is preliminary data.</text>
</comment>
<dbReference type="Proteomes" id="UP000294547">
    <property type="component" value="Unassembled WGS sequence"/>
</dbReference>
<evidence type="ECO:0000313" key="3">
    <source>
        <dbReference type="Proteomes" id="UP000294547"/>
    </source>
</evidence>
<dbReference type="OrthoDB" id="9811425at2"/>
<dbReference type="Gene3D" id="3.40.50.720">
    <property type="entry name" value="NAD(P)-binding Rossmann-like Domain"/>
    <property type="match status" value="1"/>
</dbReference>
<dbReference type="RefSeq" id="WP_126536532.1">
    <property type="nucleotide sequence ID" value="NZ_BSPM01000008.1"/>
</dbReference>
<feature type="domain" description="NAD-dependent epimerase/dehydratase" evidence="1">
    <location>
        <begin position="9"/>
        <end position="210"/>
    </location>
</feature>
<proteinExistence type="predicted"/>
<dbReference type="InterPro" id="IPR051207">
    <property type="entry name" value="ComplexI_NDUFA9_subunit"/>
</dbReference>
<gene>
    <name evidence="2" type="ORF">EDD54_0704</name>
</gene>
<accession>A0A4R6RK06</accession>
<reference evidence="2 3" key="1">
    <citation type="submission" date="2019-03" db="EMBL/GenBank/DDBJ databases">
        <title>Genomic Encyclopedia of Type Strains, Phase IV (KMG-IV): sequencing the most valuable type-strain genomes for metagenomic binning, comparative biology and taxonomic classification.</title>
        <authorList>
            <person name="Goeker M."/>
        </authorList>
    </citation>
    <scope>NUCLEOTIDE SEQUENCE [LARGE SCALE GENOMIC DNA]</scope>
    <source>
        <strain evidence="2 3">DSM 102969</strain>
    </source>
</reference>
<dbReference type="SUPFAM" id="SSF51735">
    <property type="entry name" value="NAD(P)-binding Rossmann-fold domains"/>
    <property type="match status" value="1"/>
</dbReference>
<evidence type="ECO:0000259" key="1">
    <source>
        <dbReference type="Pfam" id="PF01370"/>
    </source>
</evidence>
<organism evidence="2 3">
    <name type="scientific">Oharaeibacter diazotrophicus</name>
    <dbReference type="NCBI Taxonomy" id="1920512"/>
    <lineage>
        <taxon>Bacteria</taxon>
        <taxon>Pseudomonadati</taxon>
        <taxon>Pseudomonadota</taxon>
        <taxon>Alphaproteobacteria</taxon>
        <taxon>Hyphomicrobiales</taxon>
        <taxon>Pleomorphomonadaceae</taxon>
        <taxon>Oharaeibacter</taxon>
    </lineage>
</organism>
<sequence>MAGQPTRKVVVTGAAGLLGQNLITRLEARGGWRIVGIDKHRANAAVLRRLHPSVAVVEADLAERGAWEDALDGADAVVIGHAQIGGLTVDPFERNNLTATARLLEAVARRGAVHVVHVSSSVVASAAVDFYTETKKAQEKLVLDAGLPTVVLRPTLMFGWFDRKHLGWLARFMAKAPVFPVPGDGRYLRQPLYVGDFCDVVIACLERRIAGAAYDITGLERIDYIDLIRALRTATGLRTPIVRIPYGVFAALLRAYALVDRDPPFTTRQLKALVTPDVFEVIDWPGLFGVRATPLPEAMRETFGHPVYSKIALEF</sequence>